<dbReference type="STRING" id="1189619.pgond44_10804"/>
<organism evidence="2 3">
    <name type="scientific">Psychroflexus gondwanensis ACAM 44</name>
    <dbReference type="NCBI Taxonomy" id="1189619"/>
    <lineage>
        <taxon>Bacteria</taxon>
        <taxon>Pseudomonadati</taxon>
        <taxon>Bacteroidota</taxon>
        <taxon>Flavobacteriia</taxon>
        <taxon>Flavobacteriales</taxon>
        <taxon>Flavobacteriaceae</taxon>
        <taxon>Psychroflexus</taxon>
    </lineage>
</organism>
<protein>
    <recommendedName>
        <fullName evidence="4">Secreted protein</fullName>
    </recommendedName>
</protein>
<feature type="signal peptide" evidence="1">
    <location>
        <begin position="1"/>
        <end position="19"/>
    </location>
</feature>
<dbReference type="EMBL" id="APLF01000010">
    <property type="protein sequence ID" value="EMY80630.1"/>
    <property type="molecule type" value="Genomic_DNA"/>
</dbReference>
<accession>N1WNS0</accession>
<dbReference type="AlphaFoldDB" id="N1WNS0"/>
<keyword evidence="3" id="KW-1185">Reference proteome</keyword>
<gene>
    <name evidence="2" type="ORF">pgond44_10804</name>
</gene>
<evidence type="ECO:0000313" key="2">
    <source>
        <dbReference type="EMBL" id="EMY80630.1"/>
    </source>
</evidence>
<feature type="chain" id="PRO_5004113527" description="Secreted protein" evidence="1">
    <location>
        <begin position="20"/>
        <end position="84"/>
    </location>
</feature>
<dbReference type="RefSeq" id="WP_003441525.1">
    <property type="nucleotide sequence ID" value="NZ_APLF01000010.1"/>
</dbReference>
<sequence length="84" mass="9530">MKNLFFTLILLLIGNVTFADNKLNFNDIEIFRSCTIAITTTTTNMFGQQETSTSYHYLGEVANNGFGNLDCQMRADRYLALYAD</sequence>
<keyword evidence="1" id="KW-0732">Signal</keyword>
<evidence type="ECO:0000313" key="3">
    <source>
        <dbReference type="Proteomes" id="UP000012317"/>
    </source>
</evidence>
<name>N1WNS0_9FLAO</name>
<evidence type="ECO:0008006" key="4">
    <source>
        <dbReference type="Google" id="ProtNLM"/>
    </source>
</evidence>
<evidence type="ECO:0000256" key="1">
    <source>
        <dbReference type="SAM" id="SignalP"/>
    </source>
</evidence>
<comment type="caution">
    <text evidence="2">The sequence shown here is derived from an EMBL/GenBank/DDBJ whole genome shotgun (WGS) entry which is preliminary data.</text>
</comment>
<reference evidence="2 3" key="1">
    <citation type="journal article" date="2014" name="Genome Biol. Evol.">
        <title>Extensive gene acquisition in the extremely psychrophilic bacterial species Psychroflexus torquis and the link to sea-ice ecosystem specialism.</title>
        <authorList>
            <person name="Feng S."/>
            <person name="Powell S.M."/>
            <person name="Wilson R."/>
            <person name="Bowman J.P."/>
        </authorList>
    </citation>
    <scope>NUCLEOTIDE SEQUENCE [LARGE SCALE GENOMIC DNA]</scope>
    <source>
        <strain evidence="2 3">ACAM 44</strain>
    </source>
</reference>
<proteinExistence type="predicted"/>
<dbReference type="Proteomes" id="UP000012317">
    <property type="component" value="Unassembled WGS sequence"/>
</dbReference>